<evidence type="ECO:0000256" key="2">
    <source>
        <dbReference type="ARBA" id="ARBA00009348"/>
    </source>
</evidence>
<sequence length="1022" mass="106740">MWHVAQCRRKAPSHSFDPRKAAQRGTTKGRWILKSTCTHSGLAIACRTAAAGALSLGLLAGLGLPANAAPIPPNNPAAAPGVFTESNIGADRTAANFFYRIPALTYLGNNVVLASWDGRPGSAADAPNANSIVQRRSTDGGQTWGPVQVIAAGHMGDATGPKYGYSDPSYIYDAEAGKVFNLFVYSKDQGFHGSQFGNDDADRTVISSAVIESSDGGVTWSQPRLITNVTKPGTSKTSPVAGDVRSNFASSGEGIQLKYGQYKGRLVQQYAGDVRQADGTNKIQAYSVYSDDHGVTWHKGANVGDRMDENKTVELSDGRVLLNSRDNANQGYRKVAVSTDGGASYGPVTQDTELPDPANNGAIARMFPAAEQGSSDAKKLIFTNSNSKTGRENVSARVSCDDGATWPGVRTIRSGFSAYSTVTRLEDGKFGVLYEGNYTDNIQFAKFDDAWLNYVCAPLSVPALTTAPGATKQIAVTVTNQEATTLSGANATVYTPTGWTATTVPVPDVAPGASVTVNVDLTAPANASGPQNLNAAFTTADGRVSQFTFTATVPAAPQVGLTITGTAPARDVVTSPYQTGDVLGYTFNVKSTANVTANSVPASGNFETGFLPPAPGAPSSPNCRFNSLAAGANYNCTTAKHTLTAEDIARGYFVPQASFTITASATPSLTKTVPFTGAAVALRDGLVSAAITGARGDAGRDLATQPYAAGDAFPYTFSVSNTSPLVEKVVPTAGNFSPFVPEGPGNCRYGVLPAGQGYSCATPRHAVTVDEAAQGFFVPQTTWEVSSAGQSSKNYTIDGGEVDLKVRDAKLEGTVAAEWNDADGDRFASAGDAVTYTYTVGNAGNVSLTGLSAPDASISEPNVAVGGTVTATREHVLTAADIAAGRLDAVSFEATASNGAKRVTVTVTGGAVVLAFQPAQPETVPVLAVQDLGEQTAPLELGTQDKYCNGQKVTLKGLDYGQWYYVYLNKKSYRIGWIFPTTDNTVEFILPSDVQNGRDDVVVLDKDGNQVSFDLLQVTPKG</sequence>
<dbReference type="EMBL" id="JAFNLL010000017">
    <property type="protein sequence ID" value="MBO1268147.1"/>
    <property type="molecule type" value="Genomic_DNA"/>
</dbReference>
<accession>A0A939HHM7</accession>
<dbReference type="GO" id="GO:0016020">
    <property type="term" value="C:membrane"/>
    <property type="evidence" value="ECO:0007669"/>
    <property type="project" value="TreeGrafter"/>
</dbReference>
<dbReference type="GO" id="GO:0004308">
    <property type="term" value="F:exo-alpha-sialidase activity"/>
    <property type="evidence" value="ECO:0007669"/>
    <property type="project" value="UniProtKB-EC"/>
</dbReference>
<comment type="similarity">
    <text evidence="2">Belongs to the glycosyl hydrolase 33 family.</text>
</comment>
<dbReference type="Pfam" id="PF10633">
    <property type="entry name" value="NPCBM_assoc"/>
    <property type="match status" value="1"/>
</dbReference>
<dbReference type="AlphaFoldDB" id="A0A939HHM7"/>
<dbReference type="InterPro" id="IPR036278">
    <property type="entry name" value="Sialidase_sf"/>
</dbReference>
<evidence type="ECO:0000259" key="6">
    <source>
        <dbReference type="Pfam" id="PF24346"/>
    </source>
</evidence>
<dbReference type="Proteomes" id="UP000664164">
    <property type="component" value="Unassembled WGS sequence"/>
</dbReference>
<evidence type="ECO:0000256" key="1">
    <source>
        <dbReference type="ARBA" id="ARBA00000427"/>
    </source>
</evidence>
<dbReference type="GO" id="GO:0006689">
    <property type="term" value="P:ganglioside catabolic process"/>
    <property type="evidence" value="ECO:0007669"/>
    <property type="project" value="TreeGrafter"/>
</dbReference>
<dbReference type="CDD" id="cd15482">
    <property type="entry name" value="Sialidase_non-viral"/>
    <property type="match status" value="1"/>
</dbReference>
<dbReference type="Gene3D" id="2.120.10.10">
    <property type="match status" value="1"/>
</dbReference>
<evidence type="ECO:0000256" key="3">
    <source>
        <dbReference type="ARBA" id="ARBA00012733"/>
    </source>
</evidence>
<dbReference type="InterPro" id="IPR013783">
    <property type="entry name" value="Ig-like_fold"/>
</dbReference>
<dbReference type="SUPFAM" id="SSF50939">
    <property type="entry name" value="Sialidases"/>
    <property type="match status" value="1"/>
</dbReference>
<evidence type="ECO:0000259" key="5">
    <source>
        <dbReference type="Pfam" id="PF13088"/>
    </source>
</evidence>
<dbReference type="Pfam" id="PF24346">
    <property type="entry name" value="DUF7507"/>
    <property type="match status" value="1"/>
</dbReference>
<evidence type="ECO:0000259" key="4">
    <source>
        <dbReference type="Pfam" id="PF10633"/>
    </source>
</evidence>
<dbReference type="InterPro" id="IPR018905">
    <property type="entry name" value="A-galactase_NEW3"/>
</dbReference>
<dbReference type="PANTHER" id="PTHR10628:SF30">
    <property type="entry name" value="EXO-ALPHA-SIALIDASE"/>
    <property type="match status" value="1"/>
</dbReference>
<dbReference type="PANTHER" id="PTHR10628">
    <property type="entry name" value="SIALIDASE"/>
    <property type="match status" value="1"/>
</dbReference>
<dbReference type="InterPro" id="IPR011040">
    <property type="entry name" value="Sialidase"/>
</dbReference>
<dbReference type="InterPro" id="IPR055354">
    <property type="entry name" value="DUF7507"/>
</dbReference>
<dbReference type="InterPro" id="IPR026856">
    <property type="entry name" value="Sialidase_fam"/>
</dbReference>
<dbReference type="GO" id="GO:0005737">
    <property type="term" value="C:cytoplasm"/>
    <property type="evidence" value="ECO:0007669"/>
    <property type="project" value="TreeGrafter"/>
</dbReference>
<reference evidence="7" key="1">
    <citation type="submission" date="2021-03" db="EMBL/GenBank/DDBJ databases">
        <title>A new species, PO-11, isolated from a karst cave deposit.</title>
        <authorList>
            <person name="Zhaoxiaoyong W."/>
        </authorList>
    </citation>
    <scope>NUCLEOTIDE SEQUENCE</scope>
    <source>
        <strain evidence="7">PO-11</strain>
    </source>
</reference>
<comment type="caution">
    <text evidence="7">The sequence shown here is derived from an EMBL/GenBank/DDBJ whole genome shotgun (WGS) entry which is preliminary data.</text>
</comment>
<dbReference type="Gene3D" id="2.60.40.10">
    <property type="entry name" value="Immunoglobulins"/>
    <property type="match status" value="1"/>
</dbReference>
<evidence type="ECO:0000313" key="8">
    <source>
        <dbReference type="Proteomes" id="UP000664164"/>
    </source>
</evidence>
<comment type="catalytic activity">
    <reaction evidence="1">
        <text>Hydrolysis of alpha-(2-&gt;3)-, alpha-(2-&gt;6)-, alpha-(2-&gt;8)- glycosidic linkages of terminal sialic acid residues in oligosaccharides, glycoproteins, glycolipids, colominic acid and synthetic substrates.</text>
        <dbReference type="EC" id="3.2.1.18"/>
    </reaction>
</comment>
<gene>
    <name evidence="7" type="ORF">J1902_09195</name>
</gene>
<keyword evidence="8" id="KW-1185">Reference proteome</keyword>
<feature type="domain" description="Alpha-galactosidase NEW3" evidence="4">
    <location>
        <begin position="467"/>
        <end position="536"/>
    </location>
</feature>
<evidence type="ECO:0000313" key="7">
    <source>
        <dbReference type="EMBL" id="MBO1268147.1"/>
    </source>
</evidence>
<protein>
    <recommendedName>
        <fullName evidence="3">exo-alpha-sialidase</fullName>
        <ecNumber evidence="3">3.2.1.18</ecNumber>
    </recommendedName>
</protein>
<dbReference type="Pfam" id="PF13088">
    <property type="entry name" value="BNR_2"/>
    <property type="match status" value="1"/>
</dbReference>
<name>A0A939HHM7_9MICC</name>
<proteinExistence type="inferred from homology"/>
<feature type="domain" description="DUF7507" evidence="6">
    <location>
        <begin position="822"/>
        <end position="890"/>
    </location>
</feature>
<feature type="domain" description="Sialidase" evidence="5">
    <location>
        <begin position="113"/>
        <end position="432"/>
    </location>
</feature>
<dbReference type="GO" id="GO:0009313">
    <property type="term" value="P:oligosaccharide catabolic process"/>
    <property type="evidence" value="ECO:0007669"/>
    <property type="project" value="TreeGrafter"/>
</dbReference>
<dbReference type="EC" id="3.2.1.18" evidence="3"/>
<organism evidence="7 8">
    <name type="scientific">Arthrobacter cavernae</name>
    <dbReference type="NCBI Taxonomy" id="2817681"/>
    <lineage>
        <taxon>Bacteria</taxon>
        <taxon>Bacillati</taxon>
        <taxon>Actinomycetota</taxon>
        <taxon>Actinomycetes</taxon>
        <taxon>Micrococcales</taxon>
        <taxon>Micrococcaceae</taxon>
        <taxon>Arthrobacter</taxon>
    </lineage>
</organism>